<evidence type="ECO:0000256" key="3">
    <source>
        <dbReference type="ARBA" id="ARBA00022679"/>
    </source>
</evidence>
<dbReference type="GO" id="GO:0102096">
    <property type="term" value="F:decaprenyl-N-acetyl-alpha-D-glucosaminyl-pyrophosphate:dTDP-alpha-L-rhamnose rhamnosyltransferase activity"/>
    <property type="evidence" value="ECO:0007669"/>
    <property type="project" value="UniProtKB-EC"/>
</dbReference>
<evidence type="ECO:0000256" key="2">
    <source>
        <dbReference type="ARBA" id="ARBA00022676"/>
    </source>
</evidence>
<dbReference type="Gene3D" id="3.90.550.10">
    <property type="entry name" value="Spore Coat Polysaccharide Biosynthesis Protein SpsA, Chain A"/>
    <property type="match status" value="1"/>
</dbReference>
<evidence type="ECO:0000313" key="6">
    <source>
        <dbReference type="Proteomes" id="UP000494245"/>
    </source>
</evidence>
<dbReference type="Pfam" id="PF00535">
    <property type="entry name" value="Glycos_transf_2"/>
    <property type="match status" value="1"/>
</dbReference>
<dbReference type="Gene3D" id="3.40.50.2000">
    <property type="entry name" value="Glycogen Phosphorylase B"/>
    <property type="match status" value="1"/>
</dbReference>
<comment type="caution">
    <text evidence="5">The sequence shown here is derived from an EMBL/GenBank/DDBJ whole genome shotgun (WGS) entry which is preliminary data.</text>
</comment>
<dbReference type="EC" id="2.4.1.289" evidence="5"/>
<reference evidence="5 6" key="1">
    <citation type="submission" date="2020-04" db="EMBL/GenBank/DDBJ databases">
        <authorList>
            <consortium name="Desulfovibrio sp. FSS-1 genome sequencing consortium"/>
            <person name="Shimoshige H."/>
            <person name="Kobayashi H."/>
            <person name="Maekawa T."/>
        </authorList>
    </citation>
    <scope>NUCLEOTIDE SEQUENCE [LARGE SCALE GENOMIC DNA]</scope>
    <source>
        <strain evidence="5 6">SIID29052-01</strain>
    </source>
</reference>
<proteinExistence type="inferred from homology"/>
<feature type="domain" description="Glycosyltransferase 2-like" evidence="4">
    <location>
        <begin position="8"/>
        <end position="177"/>
    </location>
</feature>
<dbReference type="PANTHER" id="PTHR43179">
    <property type="entry name" value="RHAMNOSYLTRANSFERASE WBBL"/>
    <property type="match status" value="1"/>
</dbReference>
<dbReference type="PANTHER" id="PTHR43179:SF12">
    <property type="entry name" value="GALACTOFURANOSYLTRANSFERASE GLFT2"/>
    <property type="match status" value="1"/>
</dbReference>
<dbReference type="Proteomes" id="UP000494245">
    <property type="component" value="Unassembled WGS sequence"/>
</dbReference>
<dbReference type="InterPro" id="IPR029044">
    <property type="entry name" value="Nucleotide-diphossugar_trans"/>
</dbReference>
<name>A0A6V8LQ49_9BACT</name>
<comment type="similarity">
    <text evidence="1">Belongs to the glycosyltransferase 2 family.</text>
</comment>
<protein>
    <submittedName>
        <fullName evidence="5">N-acetylglucosaminyl-diphospho-decaprenol L-rhamnosyltransferase</fullName>
        <ecNumber evidence="5">2.4.1.289</ecNumber>
    </submittedName>
</protein>
<evidence type="ECO:0000313" key="5">
    <source>
        <dbReference type="EMBL" id="GFK92239.1"/>
    </source>
</evidence>
<keyword evidence="2 5" id="KW-0328">Glycosyltransferase</keyword>
<dbReference type="SUPFAM" id="SSF53448">
    <property type="entry name" value="Nucleotide-diphospho-sugar transferases"/>
    <property type="match status" value="1"/>
</dbReference>
<organism evidence="5 6">
    <name type="scientific">Fundidesulfovibrio magnetotacticus</name>
    <dbReference type="NCBI Taxonomy" id="2730080"/>
    <lineage>
        <taxon>Bacteria</taxon>
        <taxon>Pseudomonadati</taxon>
        <taxon>Thermodesulfobacteriota</taxon>
        <taxon>Desulfovibrionia</taxon>
        <taxon>Desulfovibrionales</taxon>
        <taxon>Desulfovibrionaceae</taxon>
        <taxon>Fundidesulfovibrio</taxon>
    </lineage>
</organism>
<reference evidence="5 6" key="2">
    <citation type="submission" date="2020-05" db="EMBL/GenBank/DDBJ databases">
        <title>Draft genome sequence of Desulfovibrio sp. strainFSS-1.</title>
        <authorList>
            <person name="Shimoshige H."/>
            <person name="Kobayashi H."/>
            <person name="Maekawa T."/>
        </authorList>
    </citation>
    <scope>NUCLEOTIDE SEQUENCE [LARGE SCALE GENOMIC DNA]</scope>
    <source>
        <strain evidence="5 6">SIID29052-01</strain>
    </source>
</reference>
<dbReference type="RefSeq" id="WP_173080194.1">
    <property type="nucleotide sequence ID" value="NZ_BLTE01000001.1"/>
</dbReference>
<sequence>MDQPIVDVIIPVYKDYGATSECIHSVLSARNSMQANLVVIDDASEDDDIAALLSALHDQGMIRLISNTRNRGYIHAINQGIAANRSHDVVLLNSDTIVFDAWLDRLAKAAYSREDIGTVTPFSNNATICSYPKTNEDNPFMPRNVSQVIDRMFADANAGETCTLPTGVGFCMYIKRSCLNDTGLFDEHTFGRGYGEENDFCRRAEEGGWTNVLAADAFVPHRGAVSFAKDRKPALEKNLALLNARHPGYRQSIVTFILADPLLKFRRRIDEAVLRAATHRPLILRICHGRGGGTAKRLRDEAIELQNQNYRVATLLPKKDAPEGRTTLTIEDFPDLVNLEYSLPDDLEKLLCILRDINTVSAAVHHHIDLHPCVLDIPRRLDIPYSVIAHDYGWYCPGITLLDNQHRYCGDHCNEQCTSCTTSSEENITTEWSAEHKQNLMCFLENAQAIVAPCHDTALRYHKRTALNNIITRRHSANQLENPGTTRRFRSHERTRVALFGSIGMHKGYDTLLECAKDAQRRDLPLEFILIGESLDDYALFATGRVFVTGRYDEREVRRIIMLHAPPLALYPSIWPETWCYALDIAFECNIFPLAFAIGAPMERIRESGFGALLPLDSPPATINDTLLDIARDRFAHNAI</sequence>
<dbReference type="EMBL" id="BLTE01000001">
    <property type="protein sequence ID" value="GFK92239.1"/>
    <property type="molecule type" value="Genomic_DNA"/>
</dbReference>
<evidence type="ECO:0000256" key="1">
    <source>
        <dbReference type="ARBA" id="ARBA00006739"/>
    </source>
</evidence>
<accession>A0A6V8LQ49</accession>
<gene>
    <name evidence="5" type="primary">wbbL_1</name>
    <name evidence="5" type="ORF">NNJEOMEG_00061</name>
</gene>
<dbReference type="AlphaFoldDB" id="A0A6V8LQ49"/>
<evidence type="ECO:0000259" key="4">
    <source>
        <dbReference type="Pfam" id="PF00535"/>
    </source>
</evidence>
<dbReference type="InterPro" id="IPR001173">
    <property type="entry name" value="Glyco_trans_2-like"/>
</dbReference>
<keyword evidence="3 5" id="KW-0808">Transferase</keyword>
<keyword evidence="6" id="KW-1185">Reference proteome</keyword>
<dbReference type="SUPFAM" id="SSF53756">
    <property type="entry name" value="UDP-Glycosyltransferase/glycogen phosphorylase"/>
    <property type="match status" value="1"/>
</dbReference>